<evidence type="ECO:0000256" key="3">
    <source>
        <dbReference type="ARBA" id="ARBA00012292"/>
    </source>
</evidence>
<protein>
    <recommendedName>
        <fullName evidence="11 14">Protoheme IX farnesyltransferase</fullName>
        <ecNumber evidence="3 14">2.5.1.141</ecNumber>
    </recommendedName>
    <alternativeName>
        <fullName evidence="12 14">Heme B farnesyltransferase</fullName>
    </alternativeName>
    <alternativeName>
        <fullName evidence="10 14">Heme O synthase</fullName>
    </alternativeName>
</protein>
<dbReference type="GO" id="GO:0005886">
    <property type="term" value="C:plasma membrane"/>
    <property type="evidence" value="ECO:0007669"/>
    <property type="project" value="UniProtKB-SubCell"/>
</dbReference>
<evidence type="ECO:0000256" key="2">
    <source>
        <dbReference type="ARBA" id="ARBA00004919"/>
    </source>
</evidence>
<feature type="transmembrane region" description="Helical" evidence="14">
    <location>
        <begin position="483"/>
        <end position="506"/>
    </location>
</feature>
<evidence type="ECO:0000256" key="10">
    <source>
        <dbReference type="ARBA" id="ARBA00030253"/>
    </source>
</evidence>
<feature type="transmembrane region" description="Helical" evidence="14">
    <location>
        <begin position="130"/>
        <end position="154"/>
    </location>
</feature>
<dbReference type="Gene3D" id="1.10.357.140">
    <property type="entry name" value="UbiA prenyltransferase"/>
    <property type="match status" value="1"/>
</dbReference>
<keyword evidence="8 14" id="KW-0350">Heme biosynthesis</keyword>
<feature type="transmembrane region" description="Helical" evidence="14">
    <location>
        <begin position="585"/>
        <end position="602"/>
    </location>
</feature>
<reference evidence="15 16" key="1">
    <citation type="journal article" date="2014" name="PLoS ONE">
        <title>The first complete genome sequence of the class fimbriimonadia in the phylum armatimonadetes.</title>
        <authorList>
            <person name="Hu Z.Y."/>
            <person name="Wang Y.Z."/>
            <person name="Im W.T."/>
            <person name="Wang S.Y."/>
            <person name="Zhao G.P."/>
            <person name="Zheng H.J."/>
            <person name="Quan Z.X."/>
        </authorList>
    </citation>
    <scope>NUCLEOTIDE SEQUENCE [LARGE SCALE GENOMIC DNA]</scope>
    <source>
        <strain evidence="15">Gsoil 348</strain>
    </source>
</reference>
<dbReference type="NCBIfam" id="NF003349">
    <property type="entry name" value="PRK04375.1-2"/>
    <property type="match status" value="1"/>
</dbReference>
<keyword evidence="16" id="KW-1185">Reference proteome</keyword>
<keyword evidence="4 14" id="KW-1003">Cell membrane</keyword>
<comment type="similarity">
    <text evidence="14">Belongs to the UbiA prenyltransferase family. Protoheme IX farnesyltransferase subfamily.</text>
</comment>
<keyword evidence="6 14" id="KW-0812">Transmembrane</keyword>
<dbReference type="GO" id="GO:0006784">
    <property type="term" value="P:heme A biosynthetic process"/>
    <property type="evidence" value="ECO:0007669"/>
    <property type="project" value="InterPro"/>
</dbReference>
<keyword evidence="9 14" id="KW-0472">Membrane</keyword>
<feature type="transmembrane region" description="Helical" evidence="14">
    <location>
        <begin position="359"/>
        <end position="382"/>
    </location>
</feature>
<comment type="miscellaneous">
    <text evidence="14">Carbon 2 of the heme B porphyrin ring is defined according to the Fischer nomenclature.</text>
</comment>
<accession>A0A068NQC8</accession>
<dbReference type="EC" id="2.5.1.141" evidence="3 14"/>
<dbReference type="eggNOG" id="COG0109">
    <property type="taxonomic scope" value="Bacteria"/>
</dbReference>
<feature type="transmembrane region" description="Helical" evidence="14">
    <location>
        <begin position="432"/>
        <end position="450"/>
    </location>
</feature>
<feature type="transmembrane region" description="Helical" evidence="14">
    <location>
        <begin position="527"/>
        <end position="547"/>
    </location>
</feature>
<dbReference type="InterPro" id="IPR044878">
    <property type="entry name" value="UbiA_sf"/>
</dbReference>
<evidence type="ECO:0000256" key="1">
    <source>
        <dbReference type="ARBA" id="ARBA00004651"/>
    </source>
</evidence>
<dbReference type="Pfam" id="PF02628">
    <property type="entry name" value="COX15-CtaA"/>
    <property type="match status" value="1"/>
</dbReference>
<evidence type="ECO:0000313" key="16">
    <source>
        <dbReference type="Proteomes" id="UP000027982"/>
    </source>
</evidence>
<dbReference type="GO" id="GO:0048034">
    <property type="term" value="P:heme O biosynthetic process"/>
    <property type="evidence" value="ECO:0007669"/>
    <property type="project" value="UniProtKB-UniRule"/>
</dbReference>
<evidence type="ECO:0000256" key="12">
    <source>
        <dbReference type="ARBA" id="ARBA00042475"/>
    </source>
</evidence>
<gene>
    <name evidence="14" type="primary">ctaB</name>
    <name evidence="15" type="ORF">OP10G_2179</name>
</gene>
<dbReference type="eggNOG" id="COG1612">
    <property type="taxonomic scope" value="Bacteria"/>
</dbReference>
<dbReference type="HOGENOM" id="CLU_030009_0_0_0"/>
<evidence type="ECO:0000256" key="13">
    <source>
        <dbReference type="ARBA" id="ARBA00047690"/>
    </source>
</evidence>
<comment type="caution">
    <text evidence="14">Lacks conserved residue(s) required for the propagation of feature annotation.</text>
</comment>
<dbReference type="PANTHER" id="PTHR43448:SF7">
    <property type="entry name" value="4-HYDROXYBENZOATE SOLANESYLTRANSFERASE"/>
    <property type="match status" value="1"/>
</dbReference>
<dbReference type="CDD" id="cd13957">
    <property type="entry name" value="PT_UbiA_Cox10"/>
    <property type="match status" value="1"/>
</dbReference>
<dbReference type="STRING" id="661478.OP10G_2179"/>
<feature type="transmembrane region" description="Helical" evidence="14">
    <location>
        <begin position="457"/>
        <end position="477"/>
    </location>
</feature>
<dbReference type="EMBL" id="CP007139">
    <property type="protein sequence ID" value="AIE85547.1"/>
    <property type="molecule type" value="Genomic_DNA"/>
</dbReference>
<dbReference type="FunFam" id="1.10.357.140:FF:000001">
    <property type="entry name" value="Protoheme IX farnesyltransferase"/>
    <property type="match status" value="1"/>
</dbReference>
<comment type="subcellular location">
    <subcellularLocation>
        <location evidence="1 14">Cell membrane</location>
        <topology evidence="1 14">Multi-pass membrane protein</topology>
    </subcellularLocation>
</comment>
<keyword evidence="7 14" id="KW-1133">Transmembrane helix</keyword>
<evidence type="ECO:0000256" key="9">
    <source>
        <dbReference type="ARBA" id="ARBA00023136"/>
    </source>
</evidence>
<dbReference type="InterPro" id="IPR006369">
    <property type="entry name" value="Protohaem_IX_farnesylTrfase"/>
</dbReference>
<dbReference type="UniPathway" id="UPA00834">
    <property type="reaction ID" value="UER00712"/>
</dbReference>
<feature type="transmembrane region" description="Helical" evidence="14">
    <location>
        <begin position="166"/>
        <end position="189"/>
    </location>
</feature>
<dbReference type="InterPro" id="IPR000537">
    <property type="entry name" value="UbiA_prenyltransferase"/>
</dbReference>
<comment type="function">
    <text evidence="14">Converts heme B (protoheme IX) to heme O by substitution of the vinyl group on carbon 2 of heme B porphyrin ring with a hydroxyethyl farnesyl side group.</text>
</comment>
<organism evidence="15 16">
    <name type="scientific">Fimbriimonas ginsengisoli Gsoil 348</name>
    <dbReference type="NCBI Taxonomy" id="661478"/>
    <lineage>
        <taxon>Bacteria</taxon>
        <taxon>Bacillati</taxon>
        <taxon>Armatimonadota</taxon>
        <taxon>Fimbriimonadia</taxon>
        <taxon>Fimbriimonadales</taxon>
        <taxon>Fimbriimonadaceae</taxon>
        <taxon>Fimbriimonas</taxon>
    </lineage>
</organism>
<evidence type="ECO:0000256" key="5">
    <source>
        <dbReference type="ARBA" id="ARBA00022679"/>
    </source>
</evidence>
<feature type="transmembrane region" description="Helical" evidence="14">
    <location>
        <begin position="7"/>
        <end position="27"/>
    </location>
</feature>
<comment type="pathway">
    <text evidence="2 14">Porphyrin-containing compound metabolism; heme O biosynthesis; heme O from protoheme: step 1/1.</text>
</comment>
<evidence type="ECO:0000256" key="11">
    <source>
        <dbReference type="ARBA" id="ARBA00040810"/>
    </source>
</evidence>
<name>A0A068NQC8_FIMGI</name>
<dbReference type="KEGG" id="fgi:OP10G_2179"/>
<feature type="transmembrane region" description="Helical" evidence="14">
    <location>
        <begin position="97"/>
        <end position="118"/>
    </location>
</feature>
<keyword evidence="5 14" id="KW-0808">Transferase</keyword>
<sequence>MVNVSRFAKYAWLVLLYNLAAVAWGVYVRASKSGDGCGSHWPLCDGDSTPLMGPGAKLVEMSHRISTGLILPMALVMVVWAWIAYPKKHLVRKASGTVLGFVIMEALVGAALVKFGLVTTNDSAARAGVMAFHVVSTFLLLGAISLAALGASGLPTPRLKGQSTVGWIIGMACFGVITLGVSGAISALGHQLHETPNVLQAAMNPATHWMVRLQPLHPFIAASIGLYLMLAAGLLQHLRPDPRVKAATRWVVGLFLAQLALGSLNIWLKAPIEMQMAHLMLADVNWISLVALGAFCLADGIERVESRPAPEEAGEFEPLRGRELIKAYIALTKPRVISLLLFTTLTAMVAAKGQWPGTWLFLAVALGGYMSAGAANAINMVIDRDIDLAMKRTAKRPTVTQSIPSRDALLFAFALAASSFALLWFAGTLLSAVMAFSGLVFYVVVYTMLLKRRTWSNIVIGGAAGAFPPLVGWAAVTNDLPPLSLYLFAIIFVWTPVHFWALALLLKDDYAAAGVPMLPCVKGDRHTVIQIGIYGIITFIVSLLPFLLPKVGWIYAGAAFVLNAILLYLCVELYRRIDRPRASRLFHYSMLYLALLFLMFAIDRAVVMA</sequence>
<feature type="transmembrane region" description="Helical" evidence="14">
    <location>
        <begin position="553"/>
        <end position="573"/>
    </location>
</feature>
<dbReference type="Proteomes" id="UP000027982">
    <property type="component" value="Chromosome"/>
</dbReference>
<evidence type="ECO:0000256" key="4">
    <source>
        <dbReference type="ARBA" id="ARBA00022475"/>
    </source>
</evidence>
<proteinExistence type="inferred from homology"/>
<dbReference type="NCBIfam" id="TIGR01473">
    <property type="entry name" value="cyoE_ctaB"/>
    <property type="match status" value="1"/>
</dbReference>
<feature type="transmembrane region" description="Helical" evidence="14">
    <location>
        <begin position="336"/>
        <end position="353"/>
    </location>
</feature>
<dbReference type="HAMAP" id="MF_00154">
    <property type="entry name" value="CyoE_CtaB"/>
    <property type="match status" value="1"/>
</dbReference>
<dbReference type="PANTHER" id="PTHR43448">
    <property type="entry name" value="PROTOHEME IX FARNESYLTRANSFERASE, MITOCHONDRIAL"/>
    <property type="match status" value="1"/>
</dbReference>
<evidence type="ECO:0000256" key="8">
    <source>
        <dbReference type="ARBA" id="ARBA00023133"/>
    </source>
</evidence>
<feature type="transmembrane region" description="Helical" evidence="14">
    <location>
        <begin position="408"/>
        <end position="426"/>
    </location>
</feature>
<feature type="transmembrane region" description="Helical" evidence="14">
    <location>
        <begin position="247"/>
        <end position="267"/>
    </location>
</feature>
<evidence type="ECO:0000256" key="7">
    <source>
        <dbReference type="ARBA" id="ARBA00022989"/>
    </source>
</evidence>
<dbReference type="GO" id="GO:0008495">
    <property type="term" value="F:protoheme IX farnesyltransferase activity"/>
    <property type="evidence" value="ECO:0007669"/>
    <property type="project" value="UniProtKB-UniRule"/>
</dbReference>
<dbReference type="AlphaFoldDB" id="A0A068NQC8"/>
<feature type="transmembrane region" description="Helical" evidence="14">
    <location>
        <begin position="216"/>
        <end position="235"/>
    </location>
</feature>
<comment type="catalytic activity">
    <reaction evidence="13 14">
        <text>heme b + (2E,6E)-farnesyl diphosphate + H2O = Fe(II)-heme o + diphosphate</text>
        <dbReference type="Rhea" id="RHEA:28070"/>
        <dbReference type="ChEBI" id="CHEBI:15377"/>
        <dbReference type="ChEBI" id="CHEBI:33019"/>
        <dbReference type="ChEBI" id="CHEBI:60344"/>
        <dbReference type="ChEBI" id="CHEBI:60530"/>
        <dbReference type="ChEBI" id="CHEBI:175763"/>
        <dbReference type="EC" id="2.5.1.141"/>
    </reaction>
</comment>
<feature type="transmembrane region" description="Helical" evidence="14">
    <location>
        <begin position="65"/>
        <end position="85"/>
    </location>
</feature>
<evidence type="ECO:0000256" key="14">
    <source>
        <dbReference type="HAMAP-Rule" id="MF_00154"/>
    </source>
</evidence>
<evidence type="ECO:0000256" key="6">
    <source>
        <dbReference type="ARBA" id="ARBA00022692"/>
    </source>
</evidence>
<dbReference type="Pfam" id="PF01040">
    <property type="entry name" value="UbiA"/>
    <property type="match status" value="1"/>
</dbReference>
<evidence type="ECO:0000313" key="15">
    <source>
        <dbReference type="EMBL" id="AIE85547.1"/>
    </source>
</evidence>
<dbReference type="InterPro" id="IPR003780">
    <property type="entry name" value="COX15/CtaA_fam"/>
</dbReference>